<evidence type="ECO:0000313" key="1">
    <source>
        <dbReference type="EMBL" id="CAH2230468.1"/>
    </source>
</evidence>
<protein>
    <submittedName>
        <fullName evidence="1">Jg23193 protein</fullName>
    </submittedName>
</protein>
<dbReference type="AlphaFoldDB" id="A0A8S4R7K9"/>
<feature type="non-terminal residue" evidence="1">
    <location>
        <position position="1"/>
    </location>
</feature>
<organism evidence="1 2">
    <name type="scientific">Pararge aegeria aegeria</name>
    <dbReference type="NCBI Taxonomy" id="348720"/>
    <lineage>
        <taxon>Eukaryota</taxon>
        <taxon>Metazoa</taxon>
        <taxon>Ecdysozoa</taxon>
        <taxon>Arthropoda</taxon>
        <taxon>Hexapoda</taxon>
        <taxon>Insecta</taxon>
        <taxon>Pterygota</taxon>
        <taxon>Neoptera</taxon>
        <taxon>Endopterygota</taxon>
        <taxon>Lepidoptera</taxon>
        <taxon>Glossata</taxon>
        <taxon>Ditrysia</taxon>
        <taxon>Papilionoidea</taxon>
        <taxon>Nymphalidae</taxon>
        <taxon>Satyrinae</taxon>
        <taxon>Satyrini</taxon>
        <taxon>Parargina</taxon>
        <taxon>Pararge</taxon>
    </lineage>
</organism>
<keyword evidence="2" id="KW-1185">Reference proteome</keyword>
<sequence>EKKIGKDFWRLTILAEIGLNFFYFWKSTQKGVTPPRRRV</sequence>
<name>A0A8S4R7K9_9NEOP</name>
<comment type="caution">
    <text evidence="1">The sequence shown here is derived from an EMBL/GenBank/DDBJ whole genome shotgun (WGS) entry which is preliminary data.</text>
</comment>
<accession>A0A8S4R7K9</accession>
<dbReference type="Proteomes" id="UP000838756">
    <property type="component" value="Unassembled WGS sequence"/>
</dbReference>
<gene>
    <name evidence="1" type="primary">jg23193</name>
    <name evidence="1" type="ORF">PAEG_LOCUS9679</name>
</gene>
<dbReference type="EMBL" id="CAKXAJ010024809">
    <property type="protein sequence ID" value="CAH2230468.1"/>
    <property type="molecule type" value="Genomic_DNA"/>
</dbReference>
<evidence type="ECO:0000313" key="2">
    <source>
        <dbReference type="Proteomes" id="UP000838756"/>
    </source>
</evidence>
<proteinExistence type="predicted"/>
<reference evidence="1" key="1">
    <citation type="submission" date="2022-03" db="EMBL/GenBank/DDBJ databases">
        <authorList>
            <person name="Lindestad O."/>
        </authorList>
    </citation>
    <scope>NUCLEOTIDE SEQUENCE</scope>
</reference>